<dbReference type="InterPro" id="IPR036255">
    <property type="entry name" value="YgfB-like_sf"/>
</dbReference>
<evidence type="ECO:0000313" key="3">
    <source>
        <dbReference type="Proteomes" id="UP000077875"/>
    </source>
</evidence>
<comment type="similarity">
    <text evidence="1">Belongs to the UPF0149 family.</text>
</comment>
<organism evidence="2 3">
    <name type="scientific">Halotalea alkalilenta</name>
    <dbReference type="NCBI Taxonomy" id="376489"/>
    <lineage>
        <taxon>Bacteria</taxon>
        <taxon>Pseudomonadati</taxon>
        <taxon>Pseudomonadota</taxon>
        <taxon>Gammaproteobacteria</taxon>
        <taxon>Oceanospirillales</taxon>
        <taxon>Halomonadaceae</taxon>
        <taxon>Halotalea</taxon>
    </lineage>
</organism>
<accession>A0A172YBN9</accession>
<keyword evidence="3" id="KW-1185">Reference proteome</keyword>
<proteinExistence type="inferred from homology"/>
<dbReference type="KEGG" id="haa:A5892_03405"/>
<dbReference type="Pfam" id="PF03695">
    <property type="entry name" value="UPF0149"/>
    <property type="match status" value="1"/>
</dbReference>
<dbReference type="GO" id="GO:0005829">
    <property type="term" value="C:cytosol"/>
    <property type="evidence" value="ECO:0007669"/>
    <property type="project" value="TreeGrafter"/>
</dbReference>
<evidence type="ECO:0008006" key="4">
    <source>
        <dbReference type="Google" id="ProtNLM"/>
    </source>
</evidence>
<evidence type="ECO:0000313" key="2">
    <source>
        <dbReference type="EMBL" id="ANF56628.1"/>
    </source>
</evidence>
<dbReference type="InterPro" id="IPR011978">
    <property type="entry name" value="YgfB-like"/>
</dbReference>
<dbReference type="PANTHER" id="PTHR37528:SF1">
    <property type="entry name" value="UPF0149 PROTEIN YGFB"/>
    <property type="match status" value="1"/>
</dbReference>
<dbReference type="SUPFAM" id="SSF101327">
    <property type="entry name" value="YgfB-like"/>
    <property type="match status" value="1"/>
</dbReference>
<dbReference type="AlphaFoldDB" id="A0A172YBN9"/>
<evidence type="ECO:0000256" key="1">
    <source>
        <dbReference type="ARBA" id="ARBA00038308"/>
    </source>
</evidence>
<dbReference type="PANTHER" id="PTHR37528">
    <property type="entry name" value="UPF0149 PROTEIN YGFB"/>
    <property type="match status" value="1"/>
</dbReference>
<gene>
    <name evidence="2" type="ORF">A5892_03405</name>
</gene>
<sequence>MSDDLRAGDTAIDFATIADLFLSYGSLASPAFLDGRMSARLALGENDGVEASERWLAEVCEVLGVESPRDRDDAGLLLGWRVRARARLADEEMSFEPLLPDELFTLTERAEGLKAWCQGFSEALDDHGIDERWSAPLREALDDLRGIGELDLDEGVKDDGESEADLLALAEHARVAAILLYLECHPGNPRVEGVDDDGVPPRLH</sequence>
<dbReference type="Proteomes" id="UP000077875">
    <property type="component" value="Chromosome"/>
</dbReference>
<dbReference type="EMBL" id="CP015243">
    <property type="protein sequence ID" value="ANF56628.1"/>
    <property type="molecule type" value="Genomic_DNA"/>
</dbReference>
<reference evidence="2 3" key="1">
    <citation type="submission" date="2016-04" db="EMBL/GenBank/DDBJ databases">
        <title>Complete Genome Sequence of Halotalea alkalilenta IHB B 13600.</title>
        <authorList>
            <person name="Swarnkar M.K."/>
            <person name="Sharma A."/>
            <person name="Kaushal K."/>
            <person name="Soni R."/>
            <person name="Rana S."/>
            <person name="Singh A.K."/>
            <person name="Gulati A."/>
        </authorList>
    </citation>
    <scope>NUCLEOTIDE SEQUENCE [LARGE SCALE GENOMIC DNA]</scope>
    <source>
        <strain evidence="2 3">IHB B 13600</strain>
    </source>
</reference>
<dbReference type="Gene3D" id="1.20.120.740">
    <property type="entry name" value="YgfB uncharacterised protein family UPF0149, PF03695"/>
    <property type="match status" value="1"/>
</dbReference>
<dbReference type="RefSeq" id="WP_064121606.1">
    <property type="nucleotide sequence ID" value="NZ_CP015243.1"/>
</dbReference>
<name>A0A172YBN9_9GAMM</name>
<protein>
    <recommendedName>
        <fullName evidence="4">YecA family protein</fullName>
    </recommendedName>
</protein>
<dbReference type="STRING" id="376489.A5892_03405"/>